<name>A0ABD5EE21_9ACTN</name>
<dbReference type="AlphaFoldDB" id="A0ABD5EE21"/>
<sequence>MAENAKLTRVRALLATAEDAATTPEAAESYRARAFALMAKYGIEEAALSVDGPGDVMTDRTFTISAPWTLEQASLLNRVALASQCSAINLGCVEGSPSRLVRVFGASGDLERVEILYSSLRVQMLRELGLAQVPWHVQPGGPTRAWRRSFLVAGDGGDPDRGGAQYGAGAVEPQRKGGAVDARGVPGAAHGQAEVERDGRC</sequence>
<feature type="region of interest" description="Disordered" evidence="1">
    <location>
        <begin position="161"/>
        <end position="201"/>
    </location>
</feature>
<evidence type="ECO:0000313" key="4">
    <source>
        <dbReference type="Proteomes" id="UP001183607"/>
    </source>
</evidence>
<dbReference type="Proteomes" id="UP001183607">
    <property type="component" value="Unassembled WGS sequence"/>
</dbReference>
<accession>A0ABD5EE21</accession>
<feature type="domain" description="DUF2786" evidence="2">
    <location>
        <begin position="7"/>
        <end position="44"/>
    </location>
</feature>
<organism evidence="3 4">
    <name type="scientific">Streptomyces evansiae</name>
    <dbReference type="NCBI Taxonomy" id="3075535"/>
    <lineage>
        <taxon>Bacteria</taxon>
        <taxon>Bacillati</taxon>
        <taxon>Actinomycetota</taxon>
        <taxon>Actinomycetes</taxon>
        <taxon>Kitasatosporales</taxon>
        <taxon>Streptomycetaceae</taxon>
        <taxon>Streptomyces</taxon>
    </lineage>
</organism>
<proteinExistence type="predicted"/>
<evidence type="ECO:0000256" key="1">
    <source>
        <dbReference type="SAM" id="MobiDB-lite"/>
    </source>
</evidence>
<gene>
    <name evidence="3" type="ORF">RM574_25740</name>
</gene>
<dbReference type="EMBL" id="JAVRER010000056">
    <property type="protein sequence ID" value="MDT0418888.1"/>
    <property type="molecule type" value="Genomic_DNA"/>
</dbReference>
<protein>
    <submittedName>
        <fullName evidence="3">DUF2786 domain-containing protein</fullName>
    </submittedName>
</protein>
<dbReference type="RefSeq" id="WP_093854204.1">
    <property type="nucleotide sequence ID" value="NZ_JAVRER010000056.1"/>
</dbReference>
<dbReference type="Pfam" id="PF10979">
    <property type="entry name" value="DUF2786"/>
    <property type="match status" value="1"/>
</dbReference>
<dbReference type="InterPro" id="IPR024498">
    <property type="entry name" value="DUF2786"/>
</dbReference>
<comment type="caution">
    <text evidence="3">The sequence shown here is derived from an EMBL/GenBank/DDBJ whole genome shotgun (WGS) entry which is preliminary data.</text>
</comment>
<reference evidence="4" key="1">
    <citation type="submission" date="2023-07" db="EMBL/GenBank/DDBJ databases">
        <title>30 novel species of actinomycetes from the DSMZ collection.</title>
        <authorList>
            <person name="Nouioui I."/>
        </authorList>
    </citation>
    <scope>NUCLEOTIDE SEQUENCE [LARGE SCALE GENOMIC DNA]</scope>
    <source>
        <strain evidence="4">DSM 41982</strain>
    </source>
</reference>
<evidence type="ECO:0000313" key="3">
    <source>
        <dbReference type="EMBL" id="MDT0418888.1"/>
    </source>
</evidence>
<evidence type="ECO:0000259" key="2">
    <source>
        <dbReference type="Pfam" id="PF10979"/>
    </source>
</evidence>